<evidence type="ECO:0008006" key="8">
    <source>
        <dbReference type="Google" id="ProtNLM"/>
    </source>
</evidence>
<feature type="transmembrane region" description="Helical" evidence="6">
    <location>
        <begin position="54"/>
        <end position="80"/>
    </location>
</feature>
<evidence type="ECO:0000256" key="1">
    <source>
        <dbReference type="ARBA" id="ARBA00004651"/>
    </source>
</evidence>
<evidence type="ECO:0000256" key="5">
    <source>
        <dbReference type="ARBA" id="ARBA00023136"/>
    </source>
</evidence>
<keyword evidence="5 6" id="KW-0472">Membrane</keyword>
<dbReference type="Pfam" id="PF03739">
    <property type="entry name" value="LptF_LptG"/>
    <property type="match status" value="1"/>
</dbReference>
<keyword evidence="2" id="KW-1003">Cell membrane</keyword>
<gene>
    <name evidence="7" type="ORF">SDC9_12395</name>
</gene>
<protein>
    <recommendedName>
        <fullName evidence="8">Lipopolysaccharide export system permease protein LptG</fullName>
    </recommendedName>
</protein>
<feature type="transmembrane region" description="Helical" evidence="6">
    <location>
        <begin position="336"/>
        <end position="355"/>
    </location>
</feature>
<dbReference type="AlphaFoldDB" id="A0A644TIF2"/>
<reference evidence="7" key="1">
    <citation type="submission" date="2019-08" db="EMBL/GenBank/DDBJ databases">
        <authorList>
            <person name="Kucharzyk K."/>
            <person name="Murdoch R.W."/>
            <person name="Higgins S."/>
            <person name="Loffler F."/>
        </authorList>
    </citation>
    <scope>NUCLEOTIDE SEQUENCE</scope>
</reference>
<dbReference type="InterPro" id="IPR005495">
    <property type="entry name" value="LptG/LptF_permease"/>
</dbReference>
<name>A0A644TIF2_9ZZZZ</name>
<keyword evidence="3 6" id="KW-0812">Transmembrane</keyword>
<dbReference type="GO" id="GO:0043190">
    <property type="term" value="C:ATP-binding cassette (ABC) transporter complex"/>
    <property type="evidence" value="ECO:0007669"/>
    <property type="project" value="TreeGrafter"/>
</dbReference>
<sequence length="360" mass="41600">MLKKIDWYIIKQLLATFFLAIALIILIVIVFDISEKLDDFLEREAPMKAIIFTYYVNFIPYFVNLFGHLFFFIAVIYLSSRMASRTEIIAILSSGVSFKRFLRPFLLSSILIAVINIYLTNILIPQVNKPRIEFEKVYWRNPYKNQLMNIHIQTDRNNLVYVQSFNNINSTGYRFTKETFNDKNVLIKKISANNIIYDSIKKDWTLVNYSIREINGLKENLVVGDSVKMDLKMKPSEFNINNAKVETMTFSELNAFIKKESLRGSKDINNYLIEKYQRLINPLAYIILTLIGVSLSSRKTRGGTGMHLAAGITLAFAFIMMMKVTSVFSIKGNLPPIVSVFIPIIFFTFIGLYLFKKAPK</sequence>
<dbReference type="PANTHER" id="PTHR33529:SF8">
    <property type="entry name" value="PERMEASE, YJGP_YJGQ FAMILY"/>
    <property type="match status" value="1"/>
</dbReference>
<feature type="transmembrane region" description="Helical" evidence="6">
    <location>
        <begin position="101"/>
        <end position="119"/>
    </location>
</feature>
<comment type="caution">
    <text evidence="7">The sequence shown here is derived from an EMBL/GenBank/DDBJ whole genome shotgun (WGS) entry which is preliminary data.</text>
</comment>
<dbReference type="EMBL" id="VSSQ01000033">
    <property type="protein sequence ID" value="MPL66708.1"/>
    <property type="molecule type" value="Genomic_DNA"/>
</dbReference>
<evidence type="ECO:0000256" key="3">
    <source>
        <dbReference type="ARBA" id="ARBA00022692"/>
    </source>
</evidence>
<dbReference type="GO" id="GO:0015920">
    <property type="term" value="P:lipopolysaccharide transport"/>
    <property type="evidence" value="ECO:0007669"/>
    <property type="project" value="TreeGrafter"/>
</dbReference>
<feature type="transmembrane region" description="Helical" evidence="6">
    <location>
        <begin position="279"/>
        <end position="296"/>
    </location>
</feature>
<evidence type="ECO:0000256" key="4">
    <source>
        <dbReference type="ARBA" id="ARBA00022989"/>
    </source>
</evidence>
<keyword evidence="4 6" id="KW-1133">Transmembrane helix</keyword>
<evidence type="ECO:0000313" key="7">
    <source>
        <dbReference type="EMBL" id="MPL66708.1"/>
    </source>
</evidence>
<comment type="subcellular location">
    <subcellularLocation>
        <location evidence="1">Cell membrane</location>
        <topology evidence="1">Multi-pass membrane protein</topology>
    </subcellularLocation>
</comment>
<evidence type="ECO:0000256" key="6">
    <source>
        <dbReference type="SAM" id="Phobius"/>
    </source>
</evidence>
<accession>A0A644TIF2</accession>
<organism evidence="7">
    <name type="scientific">bioreactor metagenome</name>
    <dbReference type="NCBI Taxonomy" id="1076179"/>
    <lineage>
        <taxon>unclassified sequences</taxon>
        <taxon>metagenomes</taxon>
        <taxon>ecological metagenomes</taxon>
    </lineage>
</organism>
<dbReference type="PANTHER" id="PTHR33529">
    <property type="entry name" value="SLR0882 PROTEIN-RELATED"/>
    <property type="match status" value="1"/>
</dbReference>
<feature type="transmembrane region" description="Helical" evidence="6">
    <location>
        <begin position="308"/>
        <end position="330"/>
    </location>
</feature>
<proteinExistence type="predicted"/>
<evidence type="ECO:0000256" key="2">
    <source>
        <dbReference type="ARBA" id="ARBA00022475"/>
    </source>
</evidence>
<feature type="transmembrane region" description="Helical" evidence="6">
    <location>
        <begin position="12"/>
        <end position="34"/>
    </location>
</feature>